<name>A0AAN4ZLE3_9BILA</name>
<comment type="caution">
    <text evidence="1">The sequence shown here is derived from an EMBL/GenBank/DDBJ whole genome shotgun (WGS) entry which is preliminary data.</text>
</comment>
<dbReference type="Proteomes" id="UP001328107">
    <property type="component" value="Unassembled WGS sequence"/>
</dbReference>
<dbReference type="AlphaFoldDB" id="A0AAN4ZLE3"/>
<organism evidence="1 2">
    <name type="scientific">Pristionchus mayeri</name>
    <dbReference type="NCBI Taxonomy" id="1317129"/>
    <lineage>
        <taxon>Eukaryota</taxon>
        <taxon>Metazoa</taxon>
        <taxon>Ecdysozoa</taxon>
        <taxon>Nematoda</taxon>
        <taxon>Chromadorea</taxon>
        <taxon>Rhabditida</taxon>
        <taxon>Rhabditina</taxon>
        <taxon>Diplogasteromorpha</taxon>
        <taxon>Diplogasteroidea</taxon>
        <taxon>Neodiplogasteridae</taxon>
        <taxon>Pristionchus</taxon>
    </lineage>
</organism>
<accession>A0AAN4ZLE3</accession>
<keyword evidence="2" id="KW-1185">Reference proteome</keyword>
<protein>
    <submittedName>
        <fullName evidence="1">Uncharacterized protein</fullName>
    </submittedName>
</protein>
<proteinExistence type="predicted"/>
<reference evidence="2" key="1">
    <citation type="submission" date="2022-10" db="EMBL/GenBank/DDBJ databases">
        <title>Genome assembly of Pristionchus species.</title>
        <authorList>
            <person name="Yoshida K."/>
            <person name="Sommer R.J."/>
        </authorList>
    </citation>
    <scope>NUCLEOTIDE SEQUENCE [LARGE SCALE GENOMIC DNA]</scope>
    <source>
        <strain evidence="2">RS5460</strain>
    </source>
</reference>
<evidence type="ECO:0000313" key="1">
    <source>
        <dbReference type="EMBL" id="GMR40543.1"/>
    </source>
</evidence>
<evidence type="ECO:0000313" key="2">
    <source>
        <dbReference type="Proteomes" id="UP001328107"/>
    </source>
</evidence>
<gene>
    <name evidence="1" type="ORF">PMAYCL1PPCAC_10738</name>
</gene>
<sequence length="103" mass="12010">IPKYLLLEIIQINTASNLVRDMPPYYWKIEQEISRGDENDEQNVTTHWLRMVKTECRRARDEHKIVKPDECSALKNGQGETTTAILTFRREVVGNTAKYTDIT</sequence>
<feature type="non-terminal residue" evidence="1">
    <location>
        <position position="103"/>
    </location>
</feature>
<dbReference type="EMBL" id="BTRK01000003">
    <property type="protein sequence ID" value="GMR40543.1"/>
    <property type="molecule type" value="Genomic_DNA"/>
</dbReference>
<feature type="non-terminal residue" evidence="1">
    <location>
        <position position="1"/>
    </location>
</feature>